<organism evidence="8 9">
    <name type="scientific">candidate division Kazan bacterium GW2011_GWB1_52_7</name>
    <dbReference type="NCBI Taxonomy" id="1620414"/>
    <lineage>
        <taxon>Bacteria</taxon>
        <taxon>Bacteria division Kazan-3B-28</taxon>
    </lineage>
</organism>
<evidence type="ECO:0000256" key="4">
    <source>
        <dbReference type="ARBA" id="ARBA00022679"/>
    </source>
</evidence>
<comment type="similarity">
    <text evidence="6">Belongs to the methyltransferase superfamily. RsmI family.</text>
</comment>
<dbReference type="InterPro" id="IPR008189">
    <property type="entry name" value="rRNA_ssu_MeTfrase_I"/>
</dbReference>
<dbReference type="PANTHER" id="PTHR46111:SF1">
    <property type="entry name" value="RIBOSOMAL RNA SMALL SUBUNIT METHYLTRANSFERASE I"/>
    <property type="match status" value="1"/>
</dbReference>
<comment type="subcellular location">
    <subcellularLocation>
        <location evidence="6">Cytoplasm</location>
    </subcellularLocation>
</comment>
<keyword evidence="5 6" id="KW-0949">S-adenosyl-L-methionine</keyword>
<dbReference type="Pfam" id="PF00590">
    <property type="entry name" value="TP_methylase"/>
    <property type="match status" value="1"/>
</dbReference>
<dbReference type="Gene3D" id="3.40.1010.10">
    <property type="entry name" value="Cobalt-precorrin-4 Transmethylase, Domain 1"/>
    <property type="match status" value="1"/>
</dbReference>
<name>A0A0G1X7N3_UNCK3</name>
<evidence type="ECO:0000256" key="2">
    <source>
        <dbReference type="ARBA" id="ARBA00022552"/>
    </source>
</evidence>
<dbReference type="InterPro" id="IPR014776">
    <property type="entry name" value="4pyrrole_Mease_sub2"/>
</dbReference>
<dbReference type="FunFam" id="3.30.950.10:FF:000002">
    <property type="entry name" value="Ribosomal RNA small subunit methyltransferase I"/>
    <property type="match status" value="1"/>
</dbReference>
<evidence type="ECO:0000313" key="8">
    <source>
        <dbReference type="EMBL" id="KKW27183.1"/>
    </source>
</evidence>
<gene>
    <name evidence="6" type="primary">rsmI</name>
    <name evidence="8" type="ORF">VF00_C0001G0118</name>
</gene>
<dbReference type="NCBIfam" id="TIGR00096">
    <property type="entry name" value="16S rRNA (cytidine(1402)-2'-O)-methyltransferase"/>
    <property type="match status" value="1"/>
</dbReference>
<dbReference type="PIRSF" id="PIRSF005917">
    <property type="entry name" value="MTase_YraL"/>
    <property type="match status" value="1"/>
</dbReference>
<evidence type="ECO:0000256" key="3">
    <source>
        <dbReference type="ARBA" id="ARBA00022603"/>
    </source>
</evidence>
<accession>A0A0G1X7N3</accession>
<dbReference type="HAMAP" id="MF_01877">
    <property type="entry name" value="16SrRNA_methyltr_I"/>
    <property type="match status" value="1"/>
</dbReference>
<sequence length="217" mass="23523">MLFVVATPIGNLQDISLRALETLRDVDVIAAEDTRQTKKLLDRHNIKTSLISFHQHTRSPKTEQLVAQLVAGKRIALVTDAGTPGIADPGSVLVQAARQAGVKVVPIPGASAVTTLLSAAGISADSFLFLGFLPKKKGRASLWQEMKTVAVPIVLFESPNRVVKTLNEIRAALGEREVIIGRELTKLHEEILRLPVSIAIEQFSQQNPKGEFVIVIS</sequence>
<dbReference type="PATRIC" id="fig|1620414.3.peg.125"/>
<comment type="catalytic activity">
    <reaction evidence="6">
        <text>cytidine(1402) in 16S rRNA + S-adenosyl-L-methionine = 2'-O-methylcytidine(1402) in 16S rRNA + S-adenosyl-L-homocysteine + H(+)</text>
        <dbReference type="Rhea" id="RHEA:42924"/>
        <dbReference type="Rhea" id="RHEA-COMP:10285"/>
        <dbReference type="Rhea" id="RHEA-COMP:10286"/>
        <dbReference type="ChEBI" id="CHEBI:15378"/>
        <dbReference type="ChEBI" id="CHEBI:57856"/>
        <dbReference type="ChEBI" id="CHEBI:59789"/>
        <dbReference type="ChEBI" id="CHEBI:74495"/>
        <dbReference type="ChEBI" id="CHEBI:82748"/>
        <dbReference type="EC" id="2.1.1.198"/>
    </reaction>
</comment>
<evidence type="ECO:0000256" key="1">
    <source>
        <dbReference type="ARBA" id="ARBA00022490"/>
    </source>
</evidence>
<keyword evidence="3 6" id="KW-0489">Methyltransferase</keyword>
<evidence type="ECO:0000256" key="5">
    <source>
        <dbReference type="ARBA" id="ARBA00022691"/>
    </source>
</evidence>
<evidence type="ECO:0000313" key="9">
    <source>
        <dbReference type="Proteomes" id="UP000034913"/>
    </source>
</evidence>
<keyword evidence="4 6" id="KW-0808">Transferase</keyword>
<dbReference type="EC" id="2.1.1.198" evidence="6"/>
<keyword evidence="2 6" id="KW-0698">rRNA processing</keyword>
<dbReference type="GO" id="GO:0070677">
    <property type="term" value="F:rRNA (cytosine-2'-O-)-methyltransferase activity"/>
    <property type="evidence" value="ECO:0007669"/>
    <property type="project" value="UniProtKB-UniRule"/>
</dbReference>
<dbReference type="InterPro" id="IPR000878">
    <property type="entry name" value="4pyrrol_Mease"/>
</dbReference>
<comment type="caution">
    <text evidence="8">The sequence shown here is derived from an EMBL/GenBank/DDBJ whole genome shotgun (WGS) entry which is preliminary data.</text>
</comment>
<dbReference type="Proteomes" id="UP000034913">
    <property type="component" value="Unassembled WGS sequence"/>
</dbReference>
<dbReference type="Gene3D" id="3.30.950.10">
    <property type="entry name" value="Methyltransferase, Cobalt-precorrin-4 Transmethylase, Domain 2"/>
    <property type="match status" value="1"/>
</dbReference>
<keyword evidence="1 6" id="KW-0963">Cytoplasm</keyword>
<dbReference type="InterPro" id="IPR014777">
    <property type="entry name" value="4pyrrole_Mease_sub1"/>
</dbReference>
<reference evidence="8 9" key="1">
    <citation type="journal article" date="2015" name="Nature">
        <title>rRNA introns, odd ribosomes, and small enigmatic genomes across a large radiation of phyla.</title>
        <authorList>
            <person name="Brown C.T."/>
            <person name="Hug L.A."/>
            <person name="Thomas B.C."/>
            <person name="Sharon I."/>
            <person name="Castelle C.J."/>
            <person name="Singh A."/>
            <person name="Wilkins M.J."/>
            <person name="Williams K.H."/>
            <person name="Banfield J.F."/>
        </authorList>
    </citation>
    <scope>NUCLEOTIDE SEQUENCE [LARGE SCALE GENOMIC DNA]</scope>
</reference>
<dbReference type="FunFam" id="3.40.1010.10:FF:000007">
    <property type="entry name" value="Ribosomal RNA small subunit methyltransferase I"/>
    <property type="match status" value="1"/>
</dbReference>
<dbReference type="CDD" id="cd11648">
    <property type="entry name" value="RsmI"/>
    <property type="match status" value="1"/>
</dbReference>
<dbReference type="SUPFAM" id="SSF53790">
    <property type="entry name" value="Tetrapyrrole methylase"/>
    <property type="match status" value="1"/>
</dbReference>
<dbReference type="PANTHER" id="PTHR46111">
    <property type="entry name" value="RIBOSOMAL RNA SMALL SUBUNIT METHYLTRANSFERASE I"/>
    <property type="match status" value="1"/>
</dbReference>
<dbReference type="GO" id="GO:0005737">
    <property type="term" value="C:cytoplasm"/>
    <property type="evidence" value="ECO:0007669"/>
    <property type="project" value="UniProtKB-SubCell"/>
</dbReference>
<dbReference type="AlphaFoldDB" id="A0A0G1X7N3"/>
<evidence type="ECO:0000259" key="7">
    <source>
        <dbReference type="Pfam" id="PF00590"/>
    </source>
</evidence>
<evidence type="ECO:0000256" key="6">
    <source>
        <dbReference type="HAMAP-Rule" id="MF_01877"/>
    </source>
</evidence>
<proteinExistence type="inferred from homology"/>
<dbReference type="InterPro" id="IPR035996">
    <property type="entry name" value="4pyrrol_Methylase_sf"/>
</dbReference>
<dbReference type="EMBL" id="LCRB01000001">
    <property type="protein sequence ID" value="KKW27183.1"/>
    <property type="molecule type" value="Genomic_DNA"/>
</dbReference>
<protein>
    <recommendedName>
        <fullName evidence="6">Ribosomal RNA small subunit methyltransferase I</fullName>
        <ecNumber evidence="6">2.1.1.198</ecNumber>
    </recommendedName>
    <alternativeName>
        <fullName evidence="6">16S rRNA 2'-O-ribose C1402 methyltransferase</fullName>
    </alternativeName>
    <alternativeName>
        <fullName evidence="6">rRNA (cytidine-2'-O-)-methyltransferase RsmI</fullName>
    </alternativeName>
</protein>
<comment type="function">
    <text evidence="6">Catalyzes the 2'-O-methylation of the ribose of cytidine 1402 (C1402) in 16S rRNA.</text>
</comment>
<feature type="domain" description="Tetrapyrrole methylase" evidence="7">
    <location>
        <begin position="1"/>
        <end position="196"/>
    </location>
</feature>